<dbReference type="Pfam" id="PF13715">
    <property type="entry name" value="CarbopepD_reg_2"/>
    <property type="match status" value="1"/>
</dbReference>
<dbReference type="RefSeq" id="WP_138931247.1">
    <property type="nucleotide sequence ID" value="NZ_SWMU01000001.1"/>
</dbReference>
<gene>
    <name evidence="2" type="ORF">FCN74_03780</name>
</gene>
<evidence type="ECO:0000313" key="3">
    <source>
        <dbReference type="Proteomes" id="UP000306552"/>
    </source>
</evidence>
<accession>A0A4U5TTJ7</accession>
<keyword evidence="1" id="KW-0732">Signal</keyword>
<protein>
    <recommendedName>
        <fullName evidence="4">Carboxypeptidase-like regulatory domain-containing protein</fullName>
    </recommendedName>
</protein>
<evidence type="ECO:0008006" key="4">
    <source>
        <dbReference type="Google" id="ProtNLM"/>
    </source>
</evidence>
<sequence>MMKTVFLSLLILTFSQSTLAQQLTSKVVDENKKPLVGATVYFDGTTRGVITNLDGIFRIKKPENLSEPILVISYLGYETLYENNLNNLKNTYQLKPNPENLDTVDLYASPFSREDMLEVFEDNFLGKGRPARQCKILNLDDVIVYYVVKENTLYAKSMNPIIIKNNYLGYKIKFDLKDFQVKYSTKTLNEYYLKQSYYAGFSFFEDINPKKSRRRQKIYESSLNKFFKSLIEDNLDNTKFVLGYKGFAVRPEEIFGIKPLENDLSLIYLKSRVIKTFNSKYIPSKITLKHKRELSTLQFQKGHCRVDQFGNNLDIQNVLLIGDLSESKVAKMLPLNFSLEKLK</sequence>
<name>A0A4U5TTJ7_9FLAO</name>
<dbReference type="InterPro" id="IPR008969">
    <property type="entry name" value="CarboxyPept-like_regulatory"/>
</dbReference>
<reference evidence="2 3" key="1">
    <citation type="submission" date="2019-04" db="EMBL/GenBank/DDBJ databases">
        <title>Psychroflexus halotolerans sp. nov., isolated from a marine solar saltern.</title>
        <authorList>
            <person name="Feng X."/>
        </authorList>
    </citation>
    <scope>NUCLEOTIDE SEQUENCE [LARGE SCALE GENOMIC DNA]</scope>
    <source>
        <strain evidence="2 3">WDS2C27</strain>
    </source>
</reference>
<keyword evidence="3" id="KW-1185">Reference proteome</keyword>
<dbReference type="AlphaFoldDB" id="A0A4U5TTJ7"/>
<dbReference type="EMBL" id="SWMU01000001">
    <property type="protein sequence ID" value="TKS57546.1"/>
    <property type="molecule type" value="Genomic_DNA"/>
</dbReference>
<dbReference type="SUPFAM" id="SSF49464">
    <property type="entry name" value="Carboxypeptidase regulatory domain-like"/>
    <property type="match status" value="1"/>
</dbReference>
<comment type="caution">
    <text evidence="2">The sequence shown here is derived from an EMBL/GenBank/DDBJ whole genome shotgun (WGS) entry which is preliminary data.</text>
</comment>
<evidence type="ECO:0000256" key="1">
    <source>
        <dbReference type="SAM" id="SignalP"/>
    </source>
</evidence>
<dbReference type="OrthoDB" id="1223654at2"/>
<feature type="chain" id="PRO_5020422724" description="Carboxypeptidase-like regulatory domain-containing protein" evidence="1">
    <location>
        <begin position="21"/>
        <end position="343"/>
    </location>
</feature>
<dbReference type="Proteomes" id="UP000306552">
    <property type="component" value="Unassembled WGS sequence"/>
</dbReference>
<evidence type="ECO:0000313" key="2">
    <source>
        <dbReference type="EMBL" id="TKS57546.1"/>
    </source>
</evidence>
<proteinExistence type="predicted"/>
<feature type="signal peptide" evidence="1">
    <location>
        <begin position="1"/>
        <end position="20"/>
    </location>
</feature>
<organism evidence="2 3">
    <name type="scientific">Mesohalobacter halotolerans</name>
    <dbReference type="NCBI Taxonomy" id="1883405"/>
    <lineage>
        <taxon>Bacteria</taxon>
        <taxon>Pseudomonadati</taxon>
        <taxon>Bacteroidota</taxon>
        <taxon>Flavobacteriia</taxon>
        <taxon>Flavobacteriales</taxon>
        <taxon>Flavobacteriaceae</taxon>
        <taxon>Mesohalobacter</taxon>
    </lineage>
</organism>